<name>A0A3B1D7E7_9ZZZZ</name>
<organism evidence="4">
    <name type="scientific">hydrothermal vent metagenome</name>
    <dbReference type="NCBI Taxonomy" id="652676"/>
    <lineage>
        <taxon>unclassified sequences</taxon>
        <taxon>metagenomes</taxon>
        <taxon>ecological metagenomes</taxon>
    </lineage>
</organism>
<keyword evidence="1" id="KW-0732">Signal</keyword>
<dbReference type="InterPro" id="IPR036280">
    <property type="entry name" value="Multihaem_cyt_sf"/>
</dbReference>
<protein>
    <recommendedName>
        <fullName evidence="3">Cytochrome c-552/4 domain-containing protein</fullName>
    </recommendedName>
</protein>
<feature type="domain" description="Cytochrome c-552/4" evidence="3">
    <location>
        <begin position="130"/>
        <end position="211"/>
    </location>
</feature>
<dbReference type="PANTHER" id="PTHR35038">
    <property type="entry name" value="DISSIMILATORY SULFITE REDUCTASE SIRA"/>
    <property type="match status" value="1"/>
</dbReference>
<dbReference type="SUPFAM" id="SSF48695">
    <property type="entry name" value="Multiheme cytochromes"/>
    <property type="match status" value="1"/>
</dbReference>
<dbReference type="AlphaFoldDB" id="A0A3B1D7E7"/>
<accession>A0A3B1D7E7</accession>
<dbReference type="InterPro" id="IPR051829">
    <property type="entry name" value="Multiheme_Cytochr_ET"/>
</dbReference>
<sequence length="664" mass="73771">MNKYLTPLKRRFFSIFPHKQSKSCVRSVLFHLGMVLVAAVFLSSCVKSGQGTGSQKMADKSTPKPAMMDKSASMKGKAMDKKMAMDSMKKMEKDEMPDTKPSDDAKDLALQAAKDHDALFAESRYPSAATCGTCHPKHYKEWSVSSHSYAQLSPVYMSLNSEINELTSGTDGDFCLRCHSPIGANLGESPFISNLERHPTSREGITCVVCHRMNKDYNKRSGRLALVEGDLLQPVYGPTGNEELSRVLKNTDKYRVVTEKGKPGRKIHREAIKFASLSSPVFCGTCHDVTLLNGFRLEEAFSEYRLSPAAAKGVTCQDCHMGKEEGVPSGYAEGPAALVGGKPTKTRKITSHFFAGPDYSVIHPGIFPHNGEAQELATMAEWLKFDHKAGWGTDEFEDKVAEGDKFPARWESVDDRYDAREILNVQFERLEWARGKRLEVLRNGYHLGEVVVQKKDSDGIRFKVKVENLTDGHNVPTGFTGERLVWLHVVLKDKDGQVVFESGDLDPNLDVRDHESSYVSDGELPLDTQLFDLRSRFLVQNIRGGERERIIPIPYPVVTIPFVRPSIQSLILTGEPTTERVHRKGIEPLGHRWAKYKIKGDALTGKGPYKLLVEFKAAMAPANLIGAIQGRGFDYGMSAREVVDGVAAGHEILYTKELTIDISG</sequence>
<evidence type="ECO:0000259" key="3">
    <source>
        <dbReference type="Pfam" id="PF13435"/>
    </source>
</evidence>
<reference evidence="4" key="1">
    <citation type="submission" date="2018-06" db="EMBL/GenBank/DDBJ databases">
        <authorList>
            <person name="Zhirakovskaya E."/>
        </authorList>
    </citation>
    <scope>NUCLEOTIDE SEQUENCE</scope>
</reference>
<feature type="region of interest" description="Disordered" evidence="2">
    <location>
        <begin position="49"/>
        <end position="75"/>
    </location>
</feature>
<gene>
    <name evidence="4" type="ORF">MNBD_NITROSPINAE05-1181</name>
</gene>
<dbReference type="InterPro" id="IPR023155">
    <property type="entry name" value="Cyt_c-552/4"/>
</dbReference>
<proteinExistence type="predicted"/>
<dbReference type="Pfam" id="PF13435">
    <property type="entry name" value="Cytochrome_C554"/>
    <property type="match status" value="1"/>
</dbReference>
<dbReference type="PANTHER" id="PTHR35038:SF8">
    <property type="entry name" value="C-TYPE POLYHEME CYTOCHROME OMCC"/>
    <property type="match status" value="1"/>
</dbReference>
<dbReference type="GO" id="GO:0016491">
    <property type="term" value="F:oxidoreductase activity"/>
    <property type="evidence" value="ECO:0007669"/>
    <property type="project" value="TreeGrafter"/>
</dbReference>
<dbReference type="EMBL" id="UOGG01000177">
    <property type="protein sequence ID" value="VAX31878.1"/>
    <property type="molecule type" value="Genomic_DNA"/>
</dbReference>
<dbReference type="Gene3D" id="1.10.1130.10">
    <property type="entry name" value="Flavocytochrome C3, Chain A"/>
    <property type="match status" value="1"/>
</dbReference>
<evidence type="ECO:0000256" key="2">
    <source>
        <dbReference type="SAM" id="MobiDB-lite"/>
    </source>
</evidence>
<evidence type="ECO:0000313" key="4">
    <source>
        <dbReference type="EMBL" id="VAX31878.1"/>
    </source>
</evidence>
<evidence type="ECO:0000256" key="1">
    <source>
        <dbReference type="ARBA" id="ARBA00022729"/>
    </source>
</evidence>